<keyword evidence="4" id="KW-1185">Reference proteome</keyword>
<reference evidence="3" key="1">
    <citation type="submission" date="2019-06" db="EMBL/GenBank/DDBJ databases">
        <authorList>
            <person name="Zheng W."/>
        </authorList>
    </citation>
    <scope>NUCLEOTIDE SEQUENCE</scope>
    <source>
        <strain evidence="3">QDHG01</strain>
    </source>
</reference>
<comment type="caution">
    <text evidence="3">The sequence shown here is derived from an EMBL/GenBank/DDBJ whole genome shotgun (WGS) entry which is preliminary data.</text>
</comment>
<dbReference type="PANTHER" id="PTHR12311">
    <property type="entry name" value="ACTIVATOR OF BASAL TRANSCRIPTION 1"/>
    <property type="match status" value="1"/>
</dbReference>
<feature type="compositionally biased region" description="Basic and acidic residues" evidence="2">
    <location>
        <begin position="186"/>
        <end position="197"/>
    </location>
</feature>
<dbReference type="GO" id="GO:0000447">
    <property type="term" value="P:endonucleolytic cleavage in ITS1 to separate SSU-rRNA from 5.8S rRNA and LSU-rRNA from tricistronic rRNA transcript (SSU-rRNA, 5.8S rRNA, LSU-rRNA)"/>
    <property type="evidence" value="ECO:0007669"/>
    <property type="project" value="TreeGrafter"/>
</dbReference>
<evidence type="ECO:0000256" key="2">
    <source>
        <dbReference type="SAM" id="MobiDB-lite"/>
    </source>
</evidence>
<feature type="compositionally biased region" description="Basic and acidic residues" evidence="2">
    <location>
        <begin position="229"/>
        <end position="240"/>
    </location>
</feature>
<dbReference type="Gene3D" id="3.30.70.330">
    <property type="match status" value="1"/>
</dbReference>
<dbReference type="Proteomes" id="UP000785679">
    <property type="component" value="Unassembled WGS sequence"/>
</dbReference>
<dbReference type="GO" id="GO:0034462">
    <property type="term" value="P:small-subunit processome assembly"/>
    <property type="evidence" value="ECO:0007669"/>
    <property type="project" value="TreeGrafter"/>
</dbReference>
<evidence type="ECO:0008006" key="5">
    <source>
        <dbReference type="Google" id="ProtNLM"/>
    </source>
</evidence>
<sequence length="240" mass="28633">MEEEHSHSSNASSDQEDDDLVQNPIEESEEETKTEKGVCYFPRIPPYMTPLNLRKLISQRFKLGRIYLEPETEHSRKQRKRSGGNHKLRYEEGWVEFLDKREAKMCTIALNGQAIGGKKRHNLFHDDIWTIKYLPKFKWQNLTEKLAYDQKTREQRLKVETNQARKEVGFYLEKVDLKKRLDKMQEKKMDKLKKEAAAEESEEGGDEDKGKQKKAKNMLKMMKYHQRNRREFKQREPVAQ</sequence>
<dbReference type="InterPro" id="IPR012677">
    <property type="entry name" value="Nucleotide-bd_a/b_plait_sf"/>
</dbReference>
<feature type="compositionally biased region" description="Basic residues" evidence="2">
    <location>
        <begin position="211"/>
        <end position="228"/>
    </location>
</feature>
<dbReference type="CDD" id="cd12263">
    <property type="entry name" value="RRM_ABT1_like"/>
    <property type="match status" value="1"/>
</dbReference>
<dbReference type="EMBL" id="RRYP01014689">
    <property type="protein sequence ID" value="TNV75852.1"/>
    <property type="molecule type" value="Genomic_DNA"/>
</dbReference>
<feature type="region of interest" description="Disordered" evidence="2">
    <location>
        <begin position="186"/>
        <end position="240"/>
    </location>
</feature>
<dbReference type="InterPro" id="IPR034353">
    <property type="entry name" value="ABT1/ESF2_RRM"/>
</dbReference>
<dbReference type="GO" id="GO:0000472">
    <property type="term" value="P:endonucleolytic cleavage to generate mature 5'-end of SSU-rRNA from (SSU-rRNA, 5.8S rRNA, LSU-rRNA)"/>
    <property type="evidence" value="ECO:0007669"/>
    <property type="project" value="TreeGrafter"/>
</dbReference>
<name>A0A8J8NIS2_HALGN</name>
<proteinExistence type="predicted"/>
<accession>A0A8J8NIS2</accession>
<dbReference type="OrthoDB" id="287393at2759"/>
<dbReference type="PANTHER" id="PTHR12311:SF7">
    <property type="entry name" value="ACTIVATOR OF BASAL TRANSCRIPTION 1"/>
    <property type="match status" value="1"/>
</dbReference>
<keyword evidence="1" id="KW-0694">RNA-binding</keyword>
<dbReference type="AlphaFoldDB" id="A0A8J8NIS2"/>
<evidence type="ECO:0000313" key="3">
    <source>
        <dbReference type="EMBL" id="TNV75852.1"/>
    </source>
</evidence>
<organism evidence="3 4">
    <name type="scientific">Halteria grandinella</name>
    <dbReference type="NCBI Taxonomy" id="5974"/>
    <lineage>
        <taxon>Eukaryota</taxon>
        <taxon>Sar</taxon>
        <taxon>Alveolata</taxon>
        <taxon>Ciliophora</taxon>
        <taxon>Intramacronucleata</taxon>
        <taxon>Spirotrichea</taxon>
        <taxon>Stichotrichia</taxon>
        <taxon>Sporadotrichida</taxon>
        <taxon>Halteriidae</taxon>
        <taxon>Halteria</taxon>
    </lineage>
</organism>
<dbReference type="InterPro" id="IPR039119">
    <property type="entry name" value="ABT1/Esf2"/>
</dbReference>
<evidence type="ECO:0000256" key="1">
    <source>
        <dbReference type="ARBA" id="ARBA00022884"/>
    </source>
</evidence>
<dbReference type="GO" id="GO:0000480">
    <property type="term" value="P:endonucleolytic cleavage in 5'-ETS of tricistronic rRNA transcript (SSU-rRNA, 5.8S rRNA, LSU-rRNA)"/>
    <property type="evidence" value="ECO:0007669"/>
    <property type="project" value="TreeGrafter"/>
</dbReference>
<dbReference type="GO" id="GO:0005730">
    <property type="term" value="C:nucleolus"/>
    <property type="evidence" value="ECO:0007669"/>
    <property type="project" value="TreeGrafter"/>
</dbReference>
<protein>
    <recommendedName>
        <fullName evidence="5">Pre-rRNA-processing protein ESF2</fullName>
    </recommendedName>
</protein>
<gene>
    <name evidence="3" type="ORF">FGO68_gene12088</name>
</gene>
<evidence type="ECO:0000313" key="4">
    <source>
        <dbReference type="Proteomes" id="UP000785679"/>
    </source>
</evidence>
<dbReference type="GO" id="GO:0003723">
    <property type="term" value="F:RNA binding"/>
    <property type="evidence" value="ECO:0007669"/>
    <property type="project" value="UniProtKB-KW"/>
</dbReference>
<feature type="region of interest" description="Disordered" evidence="2">
    <location>
        <begin position="1"/>
        <end position="36"/>
    </location>
</feature>
<feature type="compositionally biased region" description="Acidic residues" evidence="2">
    <location>
        <begin position="14"/>
        <end position="30"/>
    </location>
</feature>